<gene>
    <name evidence="3" type="ORF">GPM918_LOCUS23931</name>
    <name evidence="2" type="ORF">OVA965_LOCUS9078</name>
    <name evidence="5" type="ORF">SRO942_LOCUS23930</name>
    <name evidence="4" type="ORF">TMI583_LOCUS9072</name>
</gene>
<sequence length="243" mass="28054">MHSDETTDIDILYSNLRHCTNNDNENVVLIKTGALNPIHRSHISNLVQTKQYLEQIHHFNVLGGYISPTHDDYVHGKLHDEQIPAKHRIEMCQKAIEEAKEQHWLRVDKAECMAHKFVRFSNVACSLQNFINDKLKLPRYVRVIYVSGLDLFNRCGGIRQLRKSNMGVAVVYRPGEHENLVKTNDPNLFYVPIDDEAKLAIQDVSSTKIRHNLKNNVPCDQLTYTSVLDYLKMIPISSQKRHS</sequence>
<dbReference type="InterPro" id="IPR004821">
    <property type="entry name" value="Cyt_trans-like"/>
</dbReference>
<dbReference type="GO" id="GO:0004515">
    <property type="term" value="F:nicotinate-nucleotide adenylyltransferase activity"/>
    <property type="evidence" value="ECO:0007669"/>
    <property type="project" value="TreeGrafter"/>
</dbReference>
<dbReference type="SUPFAM" id="SSF52374">
    <property type="entry name" value="Nucleotidylyl transferase"/>
    <property type="match status" value="1"/>
</dbReference>
<evidence type="ECO:0000313" key="6">
    <source>
        <dbReference type="Proteomes" id="UP000663829"/>
    </source>
</evidence>
<dbReference type="GO" id="GO:0009435">
    <property type="term" value="P:NAD+ biosynthetic process"/>
    <property type="evidence" value="ECO:0007669"/>
    <property type="project" value="TreeGrafter"/>
</dbReference>
<dbReference type="PANTHER" id="PTHR12039:SF0">
    <property type="entry name" value="NICOTINAMIDE-NUCLEOTIDE ADENYLYLTRANSFERASE"/>
    <property type="match status" value="1"/>
</dbReference>
<dbReference type="EMBL" id="CAJOBC010008737">
    <property type="protein sequence ID" value="CAF3969563.1"/>
    <property type="molecule type" value="Genomic_DNA"/>
</dbReference>
<dbReference type="PANTHER" id="PTHR12039">
    <property type="entry name" value="NICOTINAMIDE MONONUCLEOTIDE ADENYLYLTRANSFERASE"/>
    <property type="match status" value="1"/>
</dbReference>
<evidence type="ECO:0000313" key="4">
    <source>
        <dbReference type="EMBL" id="CAF3672446.1"/>
    </source>
</evidence>
<comment type="caution">
    <text evidence="3">The sequence shown here is derived from an EMBL/GenBank/DDBJ whole genome shotgun (WGS) entry which is preliminary data.</text>
</comment>
<dbReference type="Gene3D" id="3.40.50.620">
    <property type="entry name" value="HUPs"/>
    <property type="match status" value="1"/>
</dbReference>
<dbReference type="Proteomes" id="UP000682733">
    <property type="component" value="Unassembled WGS sequence"/>
</dbReference>
<name>A0A814WKM7_9BILA</name>
<dbReference type="Pfam" id="PF01467">
    <property type="entry name" value="CTP_transf_like"/>
    <property type="match status" value="1"/>
</dbReference>
<feature type="domain" description="Cytidyltransferase-like" evidence="1">
    <location>
        <begin position="33"/>
        <end position="211"/>
    </location>
</feature>
<dbReference type="Proteomes" id="UP000681722">
    <property type="component" value="Unassembled WGS sequence"/>
</dbReference>
<proteinExistence type="predicted"/>
<dbReference type="EMBL" id="CAJNOQ010008736">
    <property type="protein sequence ID" value="CAF1205291.1"/>
    <property type="molecule type" value="Genomic_DNA"/>
</dbReference>
<dbReference type="Proteomes" id="UP000677228">
    <property type="component" value="Unassembled WGS sequence"/>
</dbReference>
<accession>A0A814WKM7</accession>
<dbReference type="EMBL" id="CAJOBA010003162">
    <property type="protein sequence ID" value="CAF3672446.1"/>
    <property type="molecule type" value="Genomic_DNA"/>
</dbReference>
<protein>
    <recommendedName>
        <fullName evidence="1">Cytidyltransferase-like domain-containing protein</fullName>
    </recommendedName>
</protein>
<dbReference type="InterPro" id="IPR051182">
    <property type="entry name" value="Euk_NMN_adenylyltrnsfrase"/>
</dbReference>
<dbReference type="AlphaFoldDB" id="A0A814WKM7"/>
<evidence type="ECO:0000259" key="1">
    <source>
        <dbReference type="Pfam" id="PF01467"/>
    </source>
</evidence>
<reference evidence="3" key="1">
    <citation type="submission" date="2021-02" db="EMBL/GenBank/DDBJ databases">
        <authorList>
            <person name="Nowell W R."/>
        </authorList>
    </citation>
    <scope>NUCLEOTIDE SEQUENCE</scope>
</reference>
<dbReference type="InterPro" id="IPR014729">
    <property type="entry name" value="Rossmann-like_a/b/a_fold"/>
</dbReference>
<dbReference type="OrthoDB" id="422187at2759"/>
<keyword evidence="6" id="KW-1185">Reference proteome</keyword>
<organism evidence="3 6">
    <name type="scientific">Didymodactylos carnosus</name>
    <dbReference type="NCBI Taxonomy" id="1234261"/>
    <lineage>
        <taxon>Eukaryota</taxon>
        <taxon>Metazoa</taxon>
        <taxon>Spiralia</taxon>
        <taxon>Gnathifera</taxon>
        <taxon>Rotifera</taxon>
        <taxon>Eurotatoria</taxon>
        <taxon>Bdelloidea</taxon>
        <taxon>Philodinida</taxon>
        <taxon>Philodinidae</taxon>
        <taxon>Didymodactylos</taxon>
    </lineage>
</organism>
<dbReference type="Proteomes" id="UP000663829">
    <property type="component" value="Unassembled WGS sequence"/>
</dbReference>
<evidence type="ECO:0000313" key="3">
    <source>
        <dbReference type="EMBL" id="CAF1205291.1"/>
    </source>
</evidence>
<evidence type="ECO:0000313" key="2">
    <source>
        <dbReference type="EMBL" id="CAF0890068.1"/>
    </source>
</evidence>
<dbReference type="EMBL" id="CAJNOK010003162">
    <property type="protein sequence ID" value="CAF0890068.1"/>
    <property type="molecule type" value="Genomic_DNA"/>
</dbReference>
<evidence type="ECO:0000313" key="5">
    <source>
        <dbReference type="EMBL" id="CAF3969563.1"/>
    </source>
</evidence>
<dbReference type="GO" id="GO:0000309">
    <property type="term" value="F:nicotinamide-nucleotide adenylyltransferase activity"/>
    <property type="evidence" value="ECO:0007669"/>
    <property type="project" value="TreeGrafter"/>
</dbReference>